<dbReference type="InterPro" id="IPR001750">
    <property type="entry name" value="ND/Mrp_TM"/>
</dbReference>
<evidence type="ECO:0000313" key="21">
    <source>
        <dbReference type="EMBL" id="AFK75963.1"/>
    </source>
</evidence>
<comment type="function">
    <text evidence="1">Core subunit of the mitochondrial membrane respiratory chain NADH dehydrogenase (Complex I) that is believed to belong to the minimal assembly required for catalysis. Complex I functions in the transfer of electrons from NADH to the respiratory chain. The immediate electron acceptor for the enzyme is believed to be ubiquinone.</text>
</comment>
<geneLocation type="mitochondrion" evidence="21"/>
<gene>
    <name evidence="21" type="primary">nad5</name>
</gene>
<evidence type="ECO:0000256" key="15">
    <source>
        <dbReference type="ARBA" id="ARBA00023136"/>
    </source>
</evidence>
<comment type="subcellular location">
    <subcellularLocation>
        <location evidence="2">Mitochondrion inner membrane</location>
        <topology evidence="2">Multi-pass membrane protein</topology>
    </subcellularLocation>
</comment>
<reference evidence="21" key="1">
    <citation type="submission" date="2012-04" db="EMBL/GenBank/DDBJ databases">
        <title>The mitochondrial genomes of Erianthus versicolor.</title>
        <authorList>
            <person name="Wei S.Z."/>
            <person name="Huang Y."/>
        </authorList>
    </citation>
    <scope>NUCLEOTIDE SEQUENCE</scope>
</reference>
<feature type="transmembrane region" description="Helical" evidence="17">
    <location>
        <begin position="490"/>
        <end position="513"/>
    </location>
</feature>
<feature type="transmembrane region" description="Helical" evidence="17">
    <location>
        <begin position="47"/>
        <end position="72"/>
    </location>
</feature>
<dbReference type="PANTHER" id="PTHR42829:SF2">
    <property type="entry name" value="NADH-UBIQUINONE OXIDOREDUCTASE CHAIN 5"/>
    <property type="match status" value="1"/>
</dbReference>
<dbReference type="InterPro" id="IPR010934">
    <property type="entry name" value="NADH_DH_su5_C"/>
</dbReference>
<keyword evidence="11 17" id="KW-1133">Transmembrane helix</keyword>
<evidence type="ECO:0000256" key="16">
    <source>
        <dbReference type="ARBA" id="ARBA00049551"/>
    </source>
</evidence>
<feature type="transmembrane region" description="Helical" evidence="17">
    <location>
        <begin position="463"/>
        <end position="484"/>
    </location>
</feature>
<feature type="transmembrane region" description="Helical" evidence="17">
    <location>
        <begin position="302"/>
        <end position="320"/>
    </location>
</feature>
<dbReference type="InterPro" id="IPR003945">
    <property type="entry name" value="NU5C-like"/>
</dbReference>
<comment type="catalytic activity">
    <reaction evidence="16 17">
        <text>a ubiquinone + NADH + 5 H(+)(in) = a ubiquinol + NAD(+) + 4 H(+)(out)</text>
        <dbReference type="Rhea" id="RHEA:29091"/>
        <dbReference type="Rhea" id="RHEA-COMP:9565"/>
        <dbReference type="Rhea" id="RHEA-COMP:9566"/>
        <dbReference type="ChEBI" id="CHEBI:15378"/>
        <dbReference type="ChEBI" id="CHEBI:16389"/>
        <dbReference type="ChEBI" id="CHEBI:17976"/>
        <dbReference type="ChEBI" id="CHEBI:57540"/>
        <dbReference type="ChEBI" id="CHEBI:57945"/>
        <dbReference type="EC" id="7.1.1.2"/>
    </reaction>
</comment>
<evidence type="ECO:0000256" key="6">
    <source>
        <dbReference type="ARBA" id="ARBA00022660"/>
    </source>
</evidence>
<feature type="domain" description="NADH dehydrogenase subunit 5 C-terminal" evidence="20">
    <location>
        <begin position="391"/>
        <end position="572"/>
    </location>
</feature>
<evidence type="ECO:0000256" key="9">
    <source>
        <dbReference type="ARBA" id="ARBA00022967"/>
    </source>
</evidence>
<evidence type="ECO:0000259" key="20">
    <source>
        <dbReference type="Pfam" id="PF06455"/>
    </source>
</evidence>
<dbReference type="Pfam" id="PF00662">
    <property type="entry name" value="Proton_antipo_N"/>
    <property type="match status" value="1"/>
</dbReference>
<dbReference type="GO" id="GO:0005743">
    <property type="term" value="C:mitochondrial inner membrane"/>
    <property type="evidence" value="ECO:0007669"/>
    <property type="project" value="UniProtKB-SubCell"/>
</dbReference>
<evidence type="ECO:0000256" key="17">
    <source>
        <dbReference type="RuleBase" id="RU003404"/>
    </source>
</evidence>
<dbReference type="PANTHER" id="PTHR42829">
    <property type="entry name" value="NADH-UBIQUINONE OXIDOREDUCTASE CHAIN 5"/>
    <property type="match status" value="1"/>
</dbReference>
<feature type="transmembrane region" description="Helical" evidence="17">
    <location>
        <begin position="110"/>
        <end position="129"/>
    </location>
</feature>
<keyword evidence="6" id="KW-0679">Respiratory chain</keyword>
<feature type="transmembrane region" description="Helical" evidence="17">
    <location>
        <begin position="166"/>
        <end position="191"/>
    </location>
</feature>
<keyword evidence="12 17" id="KW-0520">NAD</keyword>
<organism evidence="21">
    <name type="scientific">Erianthus versicolor</name>
    <dbReference type="NCBI Taxonomy" id="470935"/>
    <lineage>
        <taxon>Eukaryota</taxon>
        <taxon>Metazoa</taxon>
        <taxon>Ecdysozoa</taxon>
        <taxon>Arthropoda</taxon>
        <taxon>Hexapoda</taxon>
        <taxon>Insecta</taxon>
        <taxon>Pterygota</taxon>
        <taxon>Neoptera</taxon>
        <taxon>Polyneoptera</taxon>
        <taxon>Orthoptera</taxon>
        <taxon>Caelifera</taxon>
        <taxon>Acrididea</taxon>
        <taxon>Acridomorpha</taxon>
        <taxon>Eumastacoidea</taxon>
        <taxon>Chorotypidae</taxon>
        <taxon>Erianthinae</taxon>
        <taxon>Erianthus</taxon>
    </lineage>
</organism>
<feature type="transmembrane region" description="Helical" evidence="17">
    <location>
        <begin position="423"/>
        <end position="442"/>
    </location>
</feature>
<keyword evidence="7 17" id="KW-0812">Transmembrane</keyword>
<dbReference type="EC" id="7.1.1.2" evidence="3 17"/>
<comment type="similarity">
    <text evidence="17">Belongs to the complex I subunit 5 family.</text>
</comment>
<keyword evidence="8" id="KW-0999">Mitochondrion inner membrane</keyword>
<dbReference type="Pfam" id="PF06455">
    <property type="entry name" value="NADH5_C"/>
    <property type="match status" value="1"/>
</dbReference>
<evidence type="ECO:0000259" key="18">
    <source>
        <dbReference type="Pfam" id="PF00361"/>
    </source>
</evidence>
<protein>
    <recommendedName>
        <fullName evidence="4 17">NADH-ubiquinone oxidoreductase chain 5</fullName>
        <ecNumber evidence="3 17">7.1.1.2</ecNumber>
    </recommendedName>
</protein>
<keyword evidence="15 17" id="KW-0472">Membrane</keyword>
<dbReference type="PRINTS" id="PR01434">
    <property type="entry name" value="NADHDHGNASE5"/>
</dbReference>
<evidence type="ECO:0000256" key="14">
    <source>
        <dbReference type="ARBA" id="ARBA00023128"/>
    </source>
</evidence>
<dbReference type="EMBL" id="JQ975394">
    <property type="protein sequence ID" value="AFK75963.1"/>
    <property type="molecule type" value="Genomic_DNA"/>
</dbReference>
<keyword evidence="10" id="KW-0249">Electron transport</keyword>
<evidence type="ECO:0000256" key="8">
    <source>
        <dbReference type="ARBA" id="ARBA00022792"/>
    </source>
</evidence>
<evidence type="ECO:0000259" key="19">
    <source>
        <dbReference type="Pfam" id="PF00662"/>
    </source>
</evidence>
<evidence type="ECO:0000256" key="4">
    <source>
        <dbReference type="ARBA" id="ARBA00021096"/>
    </source>
</evidence>
<feature type="transmembrane region" description="Helical" evidence="17">
    <location>
        <begin position="136"/>
        <end position="160"/>
    </location>
</feature>
<evidence type="ECO:0000256" key="10">
    <source>
        <dbReference type="ARBA" id="ARBA00022982"/>
    </source>
</evidence>
<dbReference type="Pfam" id="PF00361">
    <property type="entry name" value="Proton_antipo_M"/>
    <property type="match status" value="1"/>
</dbReference>
<proteinExistence type="inferred from homology"/>
<dbReference type="AlphaFoldDB" id="K9LJB8"/>
<evidence type="ECO:0000256" key="3">
    <source>
        <dbReference type="ARBA" id="ARBA00012944"/>
    </source>
</evidence>
<evidence type="ECO:0000256" key="12">
    <source>
        <dbReference type="ARBA" id="ARBA00023027"/>
    </source>
</evidence>
<keyword evidence="14 17" id="KW-0496">Mitochondrion</keyword>
<evidence type="ECO:0000256" key="1">
    <source>
        <dbReference type="ARBA" id="ARBA00003257"/>
    </source>
</evidence>
<feature type="domain" description="NADH:quinone oxidoreductase/Mrp antiporter transmembrane" evidence="18">
    <location>
        <begin position="104"/>
        <end position="385"/>
    </location>
</feature>
<evidence type="ECO:0000256" key="13">
    <source>
        <dbReference type="ARBA" id="ARBA00023075"/>
    </source>
</evidence>
<evidence type="ECO:0000256" key="5">
    <source>
        <dbReference type="ARBA" id="ARBA00022448"/>
    </source>
</evidence>
<dbReference type="GO" id="GO:0015990">
    <property type="term" value="P:electron transport coupled proton transport"/>
    <property type="evidence" value="ECO:0007669"/>
    <property type="project" value="TreeGrafter"/>
</dbReference>
<dbReference type="GO" id="GO:0042773">
    <property type="term" value="P:ATP synthesis coupled electron transport"/>
    <property type="evidence" value="ECO:0007669"/>
    <property type="project" value="InterPro"/>
</dbReference>
<sequence length="574" mass="66262">MWPVAKKGFFPFYGLELILNLGFYFILFDPNKFVEFDLFMLNSSMVVMTLLFDWMSLIFVSFVMIISSVVSLYSSGYMRGDMNILRFMLILYFFVFSMVLLIISPNLISLLLGWDGLGLVSYCLVIYYQNIKSYNAGFLTIMVNRLGDVSILLAISWMLNYGSWNYIYYMNSFICSFEYHLILLLLVMAAMTKSAQVPISSWLPAAMAAPTPDFGLVQPSTLVTAGVYLMIRFNYPLLSFGFSNFLLLLGMLTMLMSGIAANLEYDLSSIIALSTLSQLGFMISTLSMGLYVISFFHLLTHALFKSLLFLCAGSYIHNLFNIQDIRYMGSMFNYMPISSVCFNVSSLCLCGIPFMSGFYSKDLILDLLNMSFINCLIYFLYFFSTGLTLMYSLRLFYYSMISFSNYFPLFSSDNDMINMNISMILLLIMSVFGGSFLMWLNFPFPFGFKFADLFKVGSGNICYIKWCMYFGFFLFSFLMLNLSFGLYSLSFFFGSMMFMPYISTGFISFLPLYKGFILSKVMDQGWYETIGGQGLYNLFIFISLYIYSIFDYKYKIYLLSFIFWIFLLFIFIVL</sequence>
<feature type="transmembrane region" description="Helical" evidence="17">
    <location>
        <begin position="237"/>
        <end position="263"/>
    </location>
</feature>
<comment type="function">
    <text evidence="17">Core subunit of the mitochondrial membrane respiratory chain NADH dehydrogenase (Complex I) which catalyzes electron transfer from NADH through the respiratory chain, using ubiquinone as an electron acceptor. Essential for the catalytic activity and assembly of complex I.</text>
</comment>
<dbReference type="GO" id="GO:0003954">
    <property type="term" value="F:NADH dehydrogenase activity"/>
    <property type="evidence" value="ECO:0007669"/>
    <property type="project" value="TreeGrafter"/>
</dbReference>
<feature type="transmembrane region" description="Helical" evidence="17">
    <location>
        <begin position="9"/>
        <end position="27"/>
    </location>
</feature>
<keyword evidence="5 17" id="KW-0813">Transport</keyword>
<feature type="transmembrane region" description="Helical" evidence="17">
    <location>
        <begin position="332"/>
        <end position="355"/>
    </location>
</feature>
<feature type="transmembrane region" description="Helical" evidence="17">
    <location>
        <begin position="84"/>
        <end position="104"/>
    </location>
</feature>
<feature type="transmembrane region" description="Helical" evidence="17">
    <location>
        <begin position="534"/>
        <end position="550"/>
    </location>
</feature>
<feature type="domain" description="NADH-Ubiquinone oxidoreductase (complex I) chain 5 N-terminal" evidence="19">
    <location>
        <begin position="45"/>
        <end position="88"/>
    </location>
</feature>
<dbReference type="InterPro" id="IPR001516">
    <property type="entry name" value="Proton_antipo_N"/>
</dbReference>
<feature type="transmembrane region" description="Helical" evidence="17">
    <location>
        <begin position="556"/>
        <end position="573"/>
    </location>
</feature>
<name>K9LJB8_9ORTH</name>
<dbReference type="GO" id="GO:0008137">
    <property type="term" value="F:NADH dehydrogenase (ubiquinone) activity"/>
    <property type="evidence" value="ECO:0007669"/>
    <property type="project" value="UniProtKB-EC"/>
</dbReference>
<evidence type="ECO:0000256" key="2">
    <source>
        <dbReference type="ARBA" id="ARBA00004448"/>
    </source>
</evidence>
<accession>K9LJB8</accession>
<evidence type="ECO:0000256" key="7">
    <source>
        <dbReference type="ARBA" id="ARBA00022692"/>
    </source>
</evidence>
<evidence type="ECO:0000256" key="11">
    <source>
        <dbReference type="ARBA" id="ARBA00022989"/>
    </source>
</evidence>
<keyword evidence="9" id="KW-1278">Translocase</keyword>
<keyword evidence="13 17" id="KW-0830">Ubiquinone</keyword>